<feature type="compositionally biased region" description="Low complexity" evidence="1">
    <location>
        <begin position="108"/>
        <end position="129"/>
    </location>
</feature>
<proteinExistence type="predicted"/>
<dbReference type="RefSeq" id="XP_043128978.1">
    <property type="nucleotide sequence ID" value="XM_043273043.1"/>
</dbReference>
<dbReference type="AlphaFoldDB" id="A0A9P3C4N5"/>
<accession>A0A9P3C4N5</accession>
<protein>
    <submittedName>
        <fullName evidence="2">Uncharacterized protein</fullName>
    </submittedName>
</protein>
<reference evidence="2 3" key="1">
    <citation type="submission" date="2021-02" db="EMBL/GenBank/DDBJ databases">
        <title>Pan-genome distribution and transcriptional activeness of fungal secondary metabolism genes in Aspergillus section Fumigati.</title>
        <authorList>
            <person name="Takahashi H."/>
            <person name="Umemura M."/>
            <person name="Ninomiya A."/>
            <person name="Kusuya Y."/>
            <person name="Urayama S."/>
            <person name="Shimizu M."/>
            <person name="Watanabe A."/>
            <person name="Kamei K."/>
            <person name="Yaguchi T."/>
            <person name="Hagiwara D."/>
        </authorList>
    </citation>
    <scope>NUCLEOTIDE SEQUENCE [LARGE SCALE GENOMIC DNA]</scope>
    <source>
        <strain evidence="2 3">IFM 47045</strain>
    </source>
</reference>
<comment type="caution">
    <text evidence="2">The sequence shown here is derived from an EMBL/GenBank/DDBJ whole genome shotgun (WGS) entry which is preliminary data.</text>
</comment>
<dbReference type="EMBL" id="BOPL01000009">
    <property type="protein sequence ID" value="GIK05792.1"/>
    <property type="molecule type" value="Genomic_DNA"/>
</dbReference>
<organism evidence="2 3">
    <name type="scientific">Aspergillus viridinutans</name>
    <dbReference type="NCBI Taxonomy" id="75553"/>
    <lineage>
        <taxon>Eukaryota</taxon>
        <taxon>Fungi</taxon>
        <taxon>Dikarya</taxon>
        <taxon>Ascomycota</taxon>
        <taxon>Pezizomycotina</taxon>
        <taxon>Eurotiomycetes</taxon>
        <taxon>Eurotiomycetidae</taxon>
        <taxon>Eurotiales</taxon>
        <taxon>Aspergillaceae</taxon>
        <taxon>Aspergillus</taxon>
        <taxon>Aspergillus subgen. Fumigati</taxon>
    </lineage>
</organism>
<evidence type="ECO:0000313" key="3">
    <source>
        <dbReference type="Proteomes" id="UP000710440"/>
    </source>
</evidence>
<feature type="region of interest" description="Disordered" evidence="1">
    <location>
        <begin position="73"/>
        <end position="151"/>
    </location>
</feature>
<evidence type="ECO:0000313" key="2">
    <source>
        <dbReference type="EMBL" id="GIK05792.1"/>
    </source>
</evidence>
<sequence>MGWAANYPDLAEDYVPGQPTDFCTFPQTSGPDVLPSPPTKTTCNPHQLQLSQLSPGDANLAAWFSAVPAPSQNTSQWGPVVIDSPNNPDPNPRAHLRSSNCSQPAVALHPFSPLSHLPPQGQPNTQNTQDTSVIGQRQKTRQRRRTTDSQNTASGLFQCKWEGCRYHGAFGREYGKKNVYLQVNSQAKNDALAAFSKRNGTHANLASGSINDNTPVESQEEAARKFWEDMRQYITIANICRF</sequence>
<dbReference type="GeneID" id="66937887"/>
<keyword evidence="3" id="KW-1185">Reference proteome</keyword>
<gene>
    <name evidence="2" type="ORF">Aspvir_009905</name>
</gene>
<name>A0A9P3C4N5_ASPVI</name>
<dbReference type="OrthoDB" id="4387771at2759"/>
<evidence type="ECO:0000256" key="1">
    <source>
        <dbReference type="SAM" id="MobiDB-lite"/>
    </source>
</evidence>
<dbReference type="Proteomes" id="UP000710440">
    <property type="component" value="Unassembled WGS sequence"/>
</dbReference>